<dbReference type="EMBL" id="SOMN01000018">
    <property type="protein sequence ID" value="TFE25594.1"/>
    <property type="molecule type" value="Genomic_DNA"/>
</dbReference>
<name>A0A4Y8LVM8_9BACL</name>
<protein>
    <submittedName>
        <fullName evidence="1">Uncharacterized protein</fullName>
    </submittedName>
</protein>
<accession>A0A4Y8LVM8</accession>
<keyword evidence="2" id="KW-1185">Reference proteome</keyword>
<dbReference type="OrthoDB" id="2585287at2"/>
<proteinExistence type="predicted"/>
<dbReference type="AlphaFoldDB" id="A0A4Y8LVM8"/>
<dbReference type="Proteomes" id="UP000297900">
    <property type="component" value="Unassembled WGS sequence"/>
</dbReference>
<comment type="caution">
    <text evidence="1">The sequence shown here is derived from an EMBL/GenBank/DDBJ whole genome shotgun (WGS) entry which is preliminary data.</text>
</comment>
<evidence type="ECO:0000313" key="2">
    <source>
        <dbReference type="Proteomes" id="UP000297900"/>
    </source>
</evidence>
<sequence>MSNISVLDNEVKIINNMSKILRNSYGSGKFLKIFQFFVQEIKSLSQYEPDDQKEMILEFIKLAHMACNDAWFCPSCLKKYKFRHCYHDLSKTIHAIEINCQCGDYFTFTENKDTVSYFNYHVINKVSNLKSWGKGLDIKLTSHTLASVAVLSIDSSSGKPVLWIDRQRVRTAKEVDSYWKWAKQEWKRRCDG</sequence>
<reference evidence="1 2" key="1">
    <citation type="submission" date="2019-03" db="EMBL/GenBank/DDBJ databases">
        <title>Cohnella endophytica sp. nov., a novel endophytic bacterium isolated from bark of Sonneratia apetala.</title>
        <authorList>
            <person name="Tuo L."/>
        </authorList>
    </citation>
    <scope>NUCLEOTIDE SEQUENCE [LARGE SCALE GENOMIC DNA]</scope>
    <source>
        <strain evidence="1 2">CCTCC AB 208254</strain>
    </source>
</reference>
<gene>
    <name evidence="1" type="ORF">E2980_13475</name>
</gene>
<organism evidence="1 2">
    <name type="scientific">Cohnella luojiensis</name>
    <dbReference type="NCBI Taxonomy" id="652876"/>
    <lineage>
        <taxon>Bacteria</taxon>
        <taxon>Bacillati</taxon>
        <taxon>Bacillota</taxon>
        <taxon>Bacilli</taxon>
        <taxon>Bacillales</taxon>
        <taxon>Paenibacillaceae</taxon>
        <taxon>Cohnella</taxon>
    </lineage>
</organism>
<dbReference type="RefSeq" id="WP_135152710.1">
    <property type="nucleotide sequence ID" value="NZ_SOMN01000018.1"/>
</dbReference>
<evidence type="ECO:0000313" key="1">
    <source>
        <dbReference type="EMBL" id="TFE25594.1"/>
    </source>
</evidence>